<dbReference type="AlphaFoldDB" id="A0AA40CS26"/>
<proteinExistence type="predicted"/>
<evidence type="ECO:0000313" key="3">
    <source>
        <dbReference type="Proteomes" id="UP001174936"/>
    </source>
</evidence>
<feature type="region of interest" description="Disordered" evidence="1">
    <location>
        <begin position="138"/>
        <end position="187"/>
    </location>
</feature>
<feature type="compositionally biased region" description="Basic and acidic residues" evidence="1">
    <location>
        <begin position="66"/>
        <end position="99"/>
    </location>
</feature>
<sequence>MGRWAYLDSDEERLPEGMRRVAYDAATQTYTYEDADGAKWQGVPGARYGQLHRVEQQAPPLPVFESDEKDKEIAGDEPEYVLRDGDDSEDKGGRGDNRTFEAILGGRTTTGPVAETTEPKRAYLRRWNSLSRAATKFIPRLPPLPLPGDAKGEGEGQSQGEKARLPSSMPRRRASTISAITRGWLGG</sequence>
<dbReference type="EMBL" id="JAULSV010000003">
    <property type="protein sequence ID" value="KAK0649311.1"/>
    <property type="molecule type" value="Genomic_DNA"/>
</dbReference>
<feature type="region of interest" description="Disordered" evidence="1">
    <location>
        <begin position="58"/>
        <end position="99"/>
    </location>
</feature>
<name>A0AA40CS26_9PEZI</name>
<reference evidence="2" key="1">
    <citation type="submission" date="2023-06" db="EMBL/GenBank/DDBJ databases">
        <title>Genome-scale phylogeny and comparative genomics of the fungal order Sordariales.</title>
        <authorList>
            <consortium name="Lawrence Berkeley National Laboratory"/>
            <person name="Hensen N."/>
            <person name="Bonometti L."/>
            <person name="Westerberg I."/>
            <person name="Brannstrom I.O."/>
            <person name="Guillou S."/>
            <person name="Cros-Aarteil S."/>
            <person name="Calhoun S."/>
            <person name="Haridas S."/>
            <person name="Kuo A."/>
            <person name="Mondo S."/>
            <person name="Pangilinan J."/>
            <person name="Riley R."/>
            <person name="Labutti K."/>
            <person name="Andreopoulos B."/>
            <person name="Lipzen A."/>
            <person name="Chen C."/>
            <person name="Yanf M."/>
            <person name="Daum C."/>
            <person name="Ng V."/>
            <person name="Clum A."/>
            <person name="Steindorff A."/>
            <person name="Ohm R."/>
            <person name="Martin F."/>
            <person name="Silar P."/>
            <person name="Natvig D."/>
            <person name="Lalanne C."/>
            <person name="Gautier V."/>
            <person name="Ament-Velasquez S.L."/>
            <person name="Kruys A."/>
            <person name="Hutchinson M.I."/>
            <person name="Powell A.J."/>
            <person name="Barry K."/>
            <person name="Miller A.N."/>
            <person name="Grigoriev I.V."/>
            <person name="Debuchy R."/>
            <person name="Gladieux P."/>
            <person name="Thoren M.H."/>
            <person name="Johannesson H."/>
        </authorList>
    </citation>
    <scope>NUCLEOTIDE SEQUENCE</scope>
    <source>
        <strain evidence="2">SMH2532-1</strain>
    </source>
</reference>
<gene>
    <name evidence="2" type="ORF">B0T16DRAFT_129086</name>
</gene>
<evidence type="ECO:0000313" key="2">
    <source>
        <dbReference type="EMBL" id="KAK0649311.1"/>
    </source>
</evidence>
<comment type="caution">
    <text evidence="2">The sequence shown here is derived from an EMBL/GenBank/DDBJ whole genome shotgun (WGS) entry which is preliminary data.</text>
</comment>
<organism evidence="2 3">
    <name type="scientific">Cercophora newfieldiana</name>
    <dbReference type="NCBI Taxonomy" id="92897"/>
    <lineage>
        <taxon>Eukaryota</taxon>
        <taxon>Fungi</taxon>
        <taxon>Dikarya</taxon>
        <taxon>Ascomycota</taxon>
        <taxon>Pezizomycotina</taxon>
        <taxon>Sordariomycetes</taxon>
        <taxon>Sordariomycetidae</taxon>
        <taxon>Sordariales</taxon>
        <taxon>Lasiosphaeriaceae</taxon>
        <taxon>Cercophora</taxon>
    </lineage>
</organism>
<protein>
    <submittedName>
        <fullName evidence="2">Uncharacterized protein</fullName>
    </submittedName>
</protein>
<keyword evidence="3" id="KW-1185">Reference proteome</keyword>
<evidence type="ECO:0000256" key="1">
    <source>
        <dbReference type="SAM" id="MobiDB-lite"/>
    </source>
</evidence>
<accession>A0AA40CS26</accession>
<dbReference type="Proteomes" id="UP001174936">
    <property type="component" value="Unassembled WGS sequence"/>
</dbReference>